<dbReference type="AlphaFoldDB" id="A0A819IEF7"/>
<reference evidence="3" key="1">
    <citation type="submission" date="2021-02" db="EMBL/GenBank/DDBJ databases">
        <authorList>
            <person name="Nowell W R."/>
        </authorList>
    </citation>
    <scope>NUCLEOTIDE SEQUENCE</scope>
</reference>
<organism evidence="3 5">
    <name type="scientific">Rotaria sordida</name>
    <dbReference type="NCBI Taxonomy" id="392033"/>
    <lineage>
        <taxon>Eukaryota</taxon>
        <taxon>Metazoa</taxon>
        <taxon>Spiralia</taxon>
        <taxon>Gnathifera</taxon>
        <taxon>Rotifera</taxon>
        <taxon>Eurotatoria</taxon>
        <taxon>Bdelloidea</taxon>
        <taxon>Philodinida</taxon>
        <taxon>Philodinidae</taxon>
        <taxon>Rotaria</taxon>
    </lineage>
</organism>
<dbReference type="Proteomes" id="UP000663836">
    <property type="component" value="Unassembled WGS sequence"/>
</dbReference>
<dbReference type="Proteomes" id="UP000663864">
    <property type="component" value="Unassembled WGS sequence"/>
</dbReference>
<evidence type="ECO:0000313" key="1">
    <source>
        <dbReference type="EMBL" id="CAF1346153.1"/>
    </source>
</evidence>
<evidence type="ECO:0000313" key="2">
    <source>
        <dbReference type="EMBL" id="CAF1541801.1"/>
    </source>
</evidence>
<dbReference type="EMBL" id="CAJNOT010002831">
    <property type="protein sequence ID" value="CAF1346153.1"/>
    <property type="molecule type" value="Genomic_DNA"/>
</dbReference>
<dbReference type="Proteomes" id="UP000663823">
    <property type="component" value="Unassembled WGS sequence"/>
</dbReference>
<dbReference type="Gene3D" id="3.90.228.10">
    <property type="match status" value="1"/>
</dbReference>
<evidence type="ECO:0000313" key="3">
    <source>
        <dbReference type="EMBL" id="CAF3911645.1"/>
    </source>
</evidence>
<evidence type="ECO:0000313" key="5">
    <source>
        <dbReference type="Proteomes" id="UP000663836"/>
    </source>
</evidence>
<protein>
    <recommendedName>
        <fullName evidence="6">PARP catalytic domain-containing protein</fullName>
    </recommendedName>
</protein>
<gene>
    <name evidence="3" type="ORF">JBS370_LOCUS21433</name>
    <name evidence="4" type="ORF">OTI717_LOCUS36141</name>
    <name evidence="2" type="ORF">SEV965_LOCUS38175</name>
    <name evidence="1" type="ORF">ZHD862_LOCUS30309</name>
</gene>
<evidence type="ECO:0000313" key="4">
    <source>
        <dbReference type="EMBL" id="CAF4149224.1"/>
    </source>
</evidence>
<proteinExistence type="predicted"/>
<dbReference type="EMBL" id="CAJOAX010014913">
    <property type="protein sequence ID" value="CAF4149224.1"/>
    <property type="molecule type" value="Genomic_DNA"/>
</dbReference>
<sequence length="212" mass="24807">MPTTPLSTKHKRYIPYNLLSDKRTMRFGDKLCSDGPKCQNRRLEHIFIFHFKGYHPQPRYFDIQQTASGKNRYIGFHQTDPGSAMLIAHSDFLISTKYESTMIGHGVYFARSREGTERKANRRGAFICAEIEMGRVLRLEEKERNLYRGKNDWWATHDTAYFCHSDPRLDEFCVKSPTQIVNWIMVIGERFDTKVVAYGLDKEFNDTCCICI</sequence>
<dbReference type="Proteomes" id="UP000663889">
    <property type="component" value="Unassembled WGS sequence"/>
</dbReference>
<dbReference type="EMBL" id="CAJNOU010008893">
    <property type="protein sequence ID" value="CAF1541801.1"/>
    <property type="molecule type" value="Genomic_DNA"/>
</dbReference>
<evidence type="ECO:0008006" key="6">
    <source>
        <dbReference type="Google" id="ProtNLM"/>
    </source>
</evidence>
<dbReference type="SUPFAM" id="SSF56399">
    <property type="entry name" value="ADP-ribosylation"/>
    <property type="match status" value="1"/>
</dbReference>
<dbReference type="EMBL" id="CAJOBD010002841">
    <property type="protein sequence ID" value="CAF3911645.1"/>
    <property type="molecule type" value="Genomic_DNA"/>
</dbReference>
<accession>A0A819IEF7</accession>
<name>A0A819IEF7_9BILA</name>
<comment type="caution">
    <text evidence="3">The sequence shown here is derived from an EMBL/GenBank/DDBJ whole genome shotgun (WGS) entry which is preliminary data.</text>
</comment>